<reference evidence="3" key="1">
    <citation type="submission" date="2025-05" db="UniProtKB">
        <authorList>
            <consortium name="RefSeq"/>
        </authorList>
    </citation>
    <scope>NUCLEOTIDE SEQUENCE [LARGE SCALE GENOMIC DNA]</scope>
</reference>
<dbReference type="Proteomes" id="UP001652626">
    <property type="component" value="Chromosome 3"/>
</dbReference>
<evidence type="ECO:0000256" key="1">
    <source>
        <dbReference type="SAM" id="MobiDB-lite"/>
    </source>
</evidence>
<evidence type="ECO:0000313" key="3">
    <source>
        <dbReference type="Proteomes" id="UP001652626"/>
    </source>
</evidence>
<protein>
    <submittedName>
        <fullName evidence="4">Uncharacterized protein LOC113397092</fullName>
    </submittedName>
</protein>
<organism evidence="3 4">
    <name type="scientific">Vanessa tameamea</name>
    <name type="common">Kamehameha butterfly</name>
    <dbReference type="NCBI Taxonomy" id="334116"/>
    <lineage>
        <taxon>Eukaryota</taxon>
        <taxon>Metazoa</taxon>
        <taxon>Ecdysozoa</taxon>
        <taxon>Arthropoda</taxon>
        <taxon>Hexapoda</taxon>
        <taxon>Insecta</taxon>
        <taxon>Pterygota</taxon>
        <taxon>Neoptera</taxon>
        <taxon>Endopterygota</taxon>
        <taxon>Lepidoptera</taxon>
        <taxon>Glossata</taxon>
        <taxon>Ditrysia</taxon>
        <taxon>Papilionoidea</taxon>
        <taxon>Nymphalidae</taxon>
        <taxon>Nymphalinae</taxon>
        <taxon>Vanessa</taxon>
    </lineage>
</organism>
<dbReference type="RefSeq" id="XP_064075425.1">
    <property type="nucleotide sequence ID" value="XM_064219355.1"/>
</dbReference>
<keyword evidence="2" id="KW-0732">Signal</keyword>
<feature type="signal peptide" evidence="2">
    <location>
        <begin position="1"/>
        <end position="20"/>
    </location>
</feature>
<keyword evidence="3" id="KW-1185">Reference proteome</keyword>
<feature type="chain" id="PRO_5045035270" evidence="2">
    <location>
        <begin position="21"/>
        <end position="186"/>
    </location>
</feature>
<sequence>MNKSLFVSFCFLVSFVKIETKPCYTCLQGGGGYFGGYGSGYSSNYDSFGTFYRSGFGDGSQMLGNYLQGDAVGAGVDLLGAALVLGQGVVNSVYQKNSVAWDGRSFQHGGNYHRGGGFQYGGGHFRGGGFQHGDGFQQGSGSQHTEENGNSGGKSDNGNGEKSSQIYNIGNGRENRNTVNIYLNKQ</sequence>
<proteinExistence type="predicted"/>
<evidence type="ECO:0000256" key="2">
    <source>
        <dbReference type="SAM" id="SignalP"/>
    </source>
</evidence>
<name>A0ABM4AVU2_VANTA</name>
<feature type="region of interest" description="Disordered" evidence="1">
    <location>
        <begin position="131"/>
        <end position="172"/>
    </location>
</feature>
<accession>A0ABM4AVU2</accession>
<feature type="compositionally biased region" description="Low complexity" evidence="1">
    <location>
        <begin position="153"/>
        <end position="164"/>
    </location>
</feature>
<gene>
    <name evidence="4" type="primary">LOC113397092</name>
</gene>
<evidence type="ECO:0000313" key="4">
    <source>
        <dbReference type="RefSeq" id="XP_064075425.1"/>
    </source>
</evidence>
<dbReference type="GeneID" id="113397092"/>
<reference evidence="4" key="2">
    <citation type="submission" date="2025-08" db="UniProtKB">
        <authorList>
            <consortium name="RefSeq"/>
        </authorList>
    </citation>
    <scope>IDENTIFICATION</scope>
    <source>
        <tissue evidence="4">Whole body</tissue>
    </source>
</reference>